<dbReference type="PATRIC" id="fig|55802.8.peg.774"/>
<dbReference type="InterPro" id="IPR050572">
    <property type="entry name" value="Fe-S_Ferredoxin"/>
</dbReference>
<evidence type="ECO:0000256" key="1">
    <source>
        <dbReference type="ARBA" id="ARBA00022485"/>
    </source>
</evidence>
<dbReference type="GO" id="GO:0051539">
    <property type="term" value="F:4 iron, 4 sulfur cluster binding"/>
    <property type="evidence" value="ECO:0007669"/>
    <property type="project" value="UniProtKB-KW"/>
</dbReference>
<dbReference type="PROSITE" id="PS00198">
    <property type="entry name" value="4FE4S_FER_1"/>
    <property type="match status" value="1"/>
</dbReference>
<dbReference type="SUPFAM" id="SSF54862">
    <property type="entry name" value="4Fe-4S ferredoxins"/>
    <property type="match status" value="1"/>
</dbReference>
<dbReference type="InterPro" id="IPR017896">
    <property type="entry name" value="4Fe4S_Fe-S-bd"/>
</dbReference>
<dbReference type="OMA" id="ISCRICI"/>
<dbReference type="InterPro" id="IPR017900">
    <property type="entry name" value="4Fe4S_Fe_S_CS"/>
</dbReference>
<keyword evidence="3" id="KW-0408">Iron</keyword>
<dbReference type="Proteomes" id="UP000066042">
    <property type="component" value="Chromosome"/>
</dbReference>
<dbReference type="RefSeq" id="WP_013466930.1">
    <property type="nucleotide sequence ID" value="NZ_CP013050.1"/>
</dbReference>
<evidence type="ECO:0000313" key="6">
    <source>
        <dbReference type="EMBL" id="ALM74734.1"/>
    </source>
</evidence>
<feature type="domain" description="4Fe-4S ferredoxin-type" evidence="5">
    <location>
        <begin position="36"/>
        <end position="64"/>
    </location>
</feature>
<dbReference type="EMBL" id="CP013050">
    <property type="protein sequence ID" value="ALM74734.1"/>
    <property type="molecule type" value="Genomic_DNA"/>
</dbReference>
<dbReference type="Gene3D" id="3.30.70.20">
    <property type="match status" value="2"/>
</dbReference>
<keyword evidence="1" id="KW-0004">4Fe-4S</keyword>
<gene>
    <name evidence="6" type="ORF">TBCH5v1_0779</name>
</gene>
<dbReference type="AlphaFoldDB" id="A0A0S1XAB4"/>
<dbReference type="STRING" id="55802.TBCH5v1_0779"/>
<dbReference type="GO" id="GO:0046872">
    <property type="term" value="F:metal ion binding"/>
    <property type="evidence" value="ECO:0007669"/>
    <property type="project" value="UniProtKB-KW"/>
</dbReference>
<dbReference type="PANTHER" id="PTHR43687">
    <property type="entry name" value="ADENYLYLSULFATE REDUCTASE, BETA SUBUNIT"/>
    <property type="match status" value="1"/>
</dbReference>
<dbReference type="PANTHER" id="PTHR43687:SF5">
    <property type="entry name" value="4FE-4S FERREDOXIN-TYPE DOMAIN-CONTAINING PROTEIN"/>
    <property type="match status" value="1"/>
</dbReference>
<dbReference type="PROSITE" id="PS51379">
    <property type="entry name" value="4FE4S_FER_2"/>
    <property type="match status" value="2"/>
</dbReference>
<dbReference type="GeneID" id="26136055"/>
<organism evidence="6 7">
    <name type="scientific">Thermococcus barophilus</name>
    <dbReference type="NCBI Taxonomy" id="55802"/>
    <lineage>
        <taxon>Archaea</taxon>
        <taxon>Methanobacteriati</taxon>
        <taxon>Methanobacteriota</taxon>
        <taxon>Thermococci</taxon>
        <taxon>Thermococcales</taxon>
        <taxon>Thermococcaceae</taxon>
        <taxon>Thermococcus</taxon>
    </lineage>
</organism>
<proteinExistence type="predicted"/>
<keyword evidence="2" id="KW-0479">Metal-binding</keyword>
<sequence length="65" mass="7157">MALPQVEILIDKEKCYLCGSCVAVCPKEAIIIENDEWKFFQEKCIGCKFCVLACPVGALSAKEGE</sequence>
<accession>A0A0S1XAB4</accession>
<dbReference type="Pfam" id="PF14697">
    <property type="entry name" value="Fer4_21"/>
    <property type="match status" value="1"/>
</dbReference>
<evidence type="ECO:0000313" key="7">
    <source>
        <dbReference type="Proteomes" id="UP000066042"/>
    </source>
</evidence>
<evidence type="ECO:0000256" key="3">
    <source>
        <dbReference type="ARBA" id="ARBA00023004"/>
    </source>
</evidence>
<evidence type="ECO:0000256" key="4">
    <source>
        <dbReference type="ARBA" id="ARBA00023014"/>
    </source>
</evidence>
<feature type="domain" description="4Fe-4S ferredoxin-type" evidence="5">
    <location>
        <begin position="6"/>
        <end position="35"/>
    </location>
</feature>
<reference evidence="6 7" key="1">
    <citation type="journal article" date="2016" name="Genome Announc.">
        <title>Complete genome sequence of the hyperthermophilic and piezophilic archaeon Thermococcus barophilus Ch5, capable of growth at the expense of hydrogenogenesis from carbon monoxide and formate.</title>
        <authorList>
            <person name="Oger P."/>
            <person name="Sokolova T.G."/>
            <person name="Kozhevnikova D.A."/>
            <person name="Taranov E.A."/>
            <person name="Vannier P."/>
            <person name="Lee H.S."/>
            <person name="Kwon K.K."/>
            <person name="Kang S.G."/>
            <person name="Lee J.H."/>
            <person name="Bonch-Osmolovskaya E.A."/>
            <person name="Lebedinsky A.V."/>
        </authorList>
    </citation>
    <scope>NUCLEOTIDE SEQUENCE [LARGE SCALE GENOMIC DNA]</scope>
    <source>
        <strain evidence="7">Ch5</strain>
    </source>
</reference>
<name>A0A0S1XAB4_THEBA</name>
<evidence type="ECO:0000259" key="5">
    <source>
        <dbReference type="PROSITE" id="PS51379"/>
    </source>
</evidence>
<dbReference type="GO" id="GO:0016491">
    <property type="term" value="F:oxidoreductase activity"/>
    <property type="evidence" value="ECO:0007669"/>
    <property type="project" value="UniProtKB-ARBA"/>
</dbReference>
<evidence type="ECO:0000256" key="2">
    <source>
        <dbReference type="ARBA" id="ARBA00022723"/>
    </source>
</evidence>
<keyword evidence="4" id="KW-0411">Iron-sulfur</keyword>
<dbReference type="GeneID" id="10040973"/>
<protein>
    <submittedName>
        <fullName evidence="6">Ferredoxin</fullName>
    </submittedName>
</protein>